<accession>A0A0A9F660</accession>
<evidence type="ECO:0000313" key="2">
    <source>
        <dbReference type="EMBL" id="JAE03768.1"/>
    </source>
</evidence>
<reference evidence="2" key="2">
    <citation type="journal article" date="2015" name="Data Brief">
        <title>Shoot transcriptome of the giant reed, Arundo donax.</title>
        <authorList>
            <person name="Barrero R.A."/>
            <person name="Guerrero F.D."/>
            <person name="Moolhuijzen P."/>
            <person name="Goolsby J.A."/>
            <person name="Tidwell J."/>
            <person name="Bellgard S.E."/>
            <person name="Bellgard M.I."/>
        </authorList>
    </citation>
    <scope>NUCLEOTIDE SEQUENCE</scope>
    <source>
        <tissue evidence="2">Shoot tissue taken approximately 20 cm above the soil surface</tissue>
    </source>
</reference>
<evidence type="ECO:0000256" key="1">
    <source>
        <dbReference type="SAM" id="MobiDB-lite"/>
    </source>
</evidence>
<protein>
    <submittedName>
        <fullName evidence="2">Uncharacterized protein</fullName>
    </submittedName>
</protein>
<organism evidence="2">
    <name type="scientific">Arundo donax</name>
    <name type="common">Giant reed</name>
    <name type="synonym">Donax arundinaceus</name>
    <dbReference type="NCBI Taxonomy" id="35708"/>
    <lineage>
        <taxon>Eukaryota</taxon>
        <taxon>Viridiplantae</taxon>
        <taxon>Streptophyta</taxon>
        <taxon>Embryophyta</taxon>
        <taxon>Tracheophyta</taxon>
        <taxon>Spermatophyta</taxon>
        <taxon>Magnoliopsida</taxon>
        <taxon>Liliopsida</taxon>
        <taxon>Poales</taxon>
        <taxon>Poaceae</taxon>
        <taxon>PACMAD clade</taxon>
        <taxon>Arundinoideae</taxon>
        <taxon>Arundineae</taxon>
        <taxon>Arundo</taxon>
    </lineage>
</organism>
<sequence length="75" mass="8125">MPAPSKISSNPSQPTGSLISATSPSTTSIQRPFLYLLSPRYLLLAPLPREIFSWIFSLELRARIAASAISQPEGP</sequence>
<dbReference type="AlphaFoldDB" id="A0A0A9F660"/>
<proteinExistence type="predicted"/>
<feature type="region of interest" description="Disordered" evidence="1">
    <location>
        <begin position="1"/>
        <end position="27"/>
    </location>
</feature>
<name>A0A0A9F660_ARUDO</name>
<reference evidence="2" key="1">
    <citation type="submission" date="2014-09" db="EMBL/GenBank/DDBJ databases">
        <authorList>
            <person name="Magalhaes I.L.F."/>
            <person name="Oliveira U."/>
            <person name="Santos F.R."/>
            <person name="Vidigal T.H.D.A."/>
            <person name="Brescovit A.D."/>
            <person name="Santos A.J."/>
        </authorList>
    </citation>
    <scope>NUCLEOTIDE SEQUENCE</scope>
    <source>
        <tissue evidence="2">Shoot tissue taken approximately 20 cm above the soil surface</tissue>
    </source>
</reference>
<dbReference type="EMBL" id="GBRH01194128">
    <property type="protein sequence ID" value="JAE03768.1"/>
    <property type="molecule type" value="Transcribed_RNA"/>
</dbReference>